<dbReference type="GO" id="GO:0050793">
    <property type="term" value="P:regulation of developmental process"/>
    <property type="evidence" value="ECO:0007669"/>
    <property type="project" value="UniProtKB-ARBA"/>
</dbReference>
<keyword evidence="13" id="KW-0106">Calcium</keyword>
<feature type="domain" description="Hint" evidence="23">
    <location>
        <begin position="194"/>
        <end position="301"/>
    </location>
</feature>
<dbReference type="GO" id="GO:0048468">
    <property type="term" value="P:cell development"/>
    <property type="evidence" value="ECO:0007669"/>
    <property type="project" value="UniProtKB-ARBA"/>
</dbReference>
<dbReference type="GO" id="GO:0007267">
    <property type="term" value="P:cell-cell signaling"/>
    <property type="evidence" value="ECO:0007669"/>
    <property type="project" value="InterPro"/>
</dbReference>
<dbReference type="InterPro" id="IPR003586">
    <property type="entry name" value="Hint_dom_C"/>
</dbReference>
<dbReference type="InParanoid" id="A0A4W3I343"/>
<evidence type="ECO:0000256" key="3">
    <source>
        <dbReference type="ARBA" id="ARBA00022473"/>
    </source>
</evidence>
<comment type="similarity">
    <text evidence="2 20">Belongs to the hedgehog family.</text>
</comment>
<evidence type="ECO:0000256" key="2">
    <source>
        <dbReference type="ARBA" id="ARBA00010649"/>
    </source>
</evidence>
<comment type="subcellular location">
    <molecule>Protein hedgehog N-product</molecule>
    <subcellularLocation>
        <location evidence="20">Cell membrane</location>
        <topology evidence="20">Lipid-anchor</topology>
    </subcellularLocation>
</comment>
<dbReference type="InterPro" id="IPR001657">
    <property type="entry name" value="Hedgehog"/>
</dbReference>
<dbReference type="GO" id="GO:0016740">
    <property type="term" value="F:transferase activity"/>
    <property type="evidence" value="ECO:0007669"/>
    <property type="project" value="UniProtKB-KW"/>
</dbReference>
<dbReference type="InterPro" id="IPR036844">
    <property type="entry name" value="Hint_dom_sf"/>
</dbReference>
<dbReference type="GO" id="GO:0001708">
    <property type="term" value="P:cell fate specification"/>
    <property type="evidence" value="ECO:0007669"/>
    <property type="project" value="TreeGrafter"/>
</dbReference>
<dbReference type="GO" id="GO:0035295">
    <property type="term" value="P:tube development"/>
    <property type="evidence" value="ECO:0007669"/>
    <property type="project" value="UniProtKB-ARBA"/>
</dbReference>
<keyword evidence="3 20" id="KW-0217">Developmental protein</keyword>
<dbReference type="PANTHER" id="PTHR11889:SF36">
    <property type="entry name" value="SONIC HEDGEHOG PROTEIN"/>
    <property type="match status" value="1"/>
</dbReference>
<keyword evidence="4 20" id="KW-1003">Cell membrane</keyword>
<reference evidence="25" key="3">
    <citation type="journal article" date="2014" name="Nature">
        <title>Elephant shark genome provides unique insights into gnathostome evolution.</title>
        <authorList>
            <consortium name="International Elephant Shark Genome Sequencing Consortium"/>
            <person name="Venkatesh B."/>
            <person name="Lee A.P."/>
            <person name="Ravi V."/>
            <person name="Maurya A.K."/>
            <person name="Lian M.M."/>
            <person name="Swann J.B."/>
            <person name="Ohta Y."/>
            <person name="Flajnik M.F."/>
            <person name="Sutoh Y."/>
            <person name="Kasahara M."/>
            <person name="Hoon S."/>
            <person name="Gangu V."/>
            <person name="Roy S.W."/>
            <person name="Irimia M."/>
            <person name="Korzh V."/>
            <person name="Kondrychyn I."/>
            <person name="Lim Z.W."/>
            <person name="Tay B.H."/>
            <person name="Tohari S."/>
            <person name="Kong K.W."/>
            <person name="Ho S."/>
            <person name="Lorente-Galdos B."/>
            <person name="Quilez J."/>
            <person name="Marques-Bonet T."/>
            <person name="Raney B.J."/>
            <person name="Ingham P.W."/>
            <person name="Tay A."/>
            <person name="Hillier L.W."/>
            <person name="Minx P."/>
            <person name="Boehm T."/>
            <person name="Wilson R.K."/>
            <person name="Brenner S."/>
            <person name="Warren W.C."/>
        </authorList>
    </citation>
    <scope>NUCLEOTIDE SEQUENCE [LARGE SCALE GENOMIC DNA]</scope>
</reference>
<dbReference type="GO" id="GO:0007389">
    <property type="term" value="P:pattern specification process"/>
    <property type="evidence" value="ECO:0007669"/>
    <property type="project" value="UniProtKB-ARBA"/>
</dbReference>
<keyword evidence="9 20" id="KW-0378">Hydrolase</keyword>
<dbReference type="GO" id="GO:0016540">
    <property type="term" value="P:protein autoprocessing"/>
    <property type="evidence" value="ECO:0007669"/>
    <property type="project" value="InterPro"/>
</dbReference>
<keyword evidence="10 20" id="KW-0068">Autocatalytic cleavage</keyword>
<reference evidence="24" key="4">
    <citation type="submission" date="2025-08" db="UniProtKB">
        <authorList>
            <consortium name="Ensembl"/>
        </authorList>
    </citation>
    <scope>IDENTIFICATION</scope>
</reference>
<keyword evidence="17" id="KW-0449">Lipoprotein</keyword>
<keyword evidence="14 20" id="KW-0333">Golgi apparatus</keyword>
<evidence type="ECO:0000259" key="22">
    <source>
        <dbReference type="SMART" id="SM00305"/>
    </source>
</evidence>
<dbReference type="GO" id="GO:0005789">
    <property type="term" value="C:endoplasmic reticulum membrane"/>
    <property type="evidence" value="ECO:0007669"/>
    <property type="project" value="UniProtKB-SubCell"/>
</dbReference>
<evidence type="ECO:0000256" key="12">
    <source>
        <dbReference type="ARBA" id="ARBA00022833"/>
    </source>
</evidence>
<evidence type="ECO:0000313" key="25">
    <source>
        <dbReference type="Proteomes" id="UP000314986"/>
    </source>
</evidence>
<evidence type="ECO:0000313" key="24">
    <source>
        <dbReference type="Ensembl" id="ENSCMIP00000021562.1"/>
    </source>
</evidence>
<dbReference type="GO" id="GO:0048513">
    <property type="term" value="P:animal organ development"/>
    <property type="evidence" value="ECO:0007669"/>
    <property type="project" value="UniProtKB-ARBA"/>
</dbReference>
<comment type="subunit">
    <text evidence="18">Multimer.</text>
</comment>
<evidence type="ECO:0000256" key="21">
    <source>
        <dbReference type="SAM" id="SignalP"/>
    </source>
</evidence>
<protein>
    <recommendedName>
        <fullName evidence="20">Hedgehog protein</fullName>
    </recommendedName>
</protein>
<dbReference type="SUPFAM" id="SSF55166">
    <property type="entry name" value="Hedgehog/DD-peptidase"/>
    <property type="match status" value="1"/>
</dbReference>
<dbReference type="STRING" id="7868.ENSCMIP00000021562"/>
<dbReference type="GO" id="GO:0005509">
    <property type="term" value="F:calcium ion binding"/>
    <property type="evidence" value="ECO:0007669"/>
    <property type="project" value="TreeGrafter"/>
</dbReference>
<dbReference type="Ensembl" id="ENSCMIT00000021947.1">
    <property type="protein sequence ID" value="ENSCMIP00000021562.1"/>
    <property type="gene ID" value="ENSCMIG00000009813.1"/>
</dbReference>
<dbReference type="InterPro" id="IPR050387">
    <property type="entry name" value="Hedgehog_Signaling"/>
</dbReference>
<comment type="subcellular location">
    <subcellularLocation>
        <location evidence="1">Endoplasmic reticulum membrane</location>
    </subcellularLocation>
</comment>
<dbReference type="Gene3D" id="3.30.1380.10">
    <property type="match status" value="1"/>
</dbReference>
<dbReference type="Gene3D" id="2.170.16.10">
    <property type="entry name" value="Hedgehog/Intein (Hint) domain"/>
    <property type="match status" value="1"/>
</dbReference>
<dbReference type="GO" id="GO:0005615">
    <property type="term" value="C:extracellular space"/>
    <property type="evidence" value="ECO:0007669"/>
    <property type="project" value="TreeGrafter"/>
</dbReference>
<dbReference type="GO" id="GO:0042127">
    <property type="term" value="P:regulation of cell population proliferation"/>
    <property type="evidence" value="ECO:0007669"/>
    <property type="project" value="UniProtKB-ARBA"/>
</dbReference>
<keyword evidence="5 20" id="KW-0645">Protease</keyword>
<dbReference type="SMART" id="SM00305">
    <property type="entry name" value="HintC"/>
    <property type="match status" value="1"/>
</dbReference>
<reference evidence="24" key="5">
    <citation type="submission" date="2025-09" db="UniProtKB">
        <authorList>
            <consortium name="Ensembl"/>
        </authorList>
    </citation>
    <scope>IDENTIFICATION</scope>
</reference>
<evidence type="ECO:0000256" key="20">
    <source>
        <dbReference type="RuleBase" id="RU280812"/>
    </source>
</evidence>
<dbReference type="GeneTree" id="ENSGT00940000159119"/>
<reference evidence="25" key="1">
    <citation type="journal article" date="2006" name="Science">
        <title>Ancient noncoding elements conserved in the human genome.</title>
        <authorList>
            <person name="Venkatesh B."/>
            <person name="Kirkness E.F."/>
            <person name="Loh Y.H."/>
            <person name="Halpern A.L."/>
            <person name="Lee A.P."/>
            <person name="Johnson J."/>
            <person name="Dandona N."/>
            <person name="Viswanathan L.D."/>
            <person name="Tay A."/>
            <person name="Venter J.C."/>
            <person name="Strausberg R.L."/>
            <person name="Brenner S."/>
        </authorList>
    </citation>
    <scope>NUCLEOTIDE SEQUENCE [LARGE SCALE GENOMIC DNA]</scope>
</reference>
<feature type="domain" description="Hint" evidence="22">
    <location>
        <begin position="303"/>
        <end position="347"/>
    </location>
</feature>
<dbReference type="GO" id="GO:0009888">
    <property type="term" value="P:tissue development"/>
    <property type="evidence" value="ECO:0007669"/>
    <property type="project" value="UniProtKB-ARBA"/>
</dbReference>
<dbReference type="Pfam" id="PF01085">
    <property type="entry name" value="HH_signal"/>
    <property type="match status" value="1"/>
</dbReference>
<evidence type="ECO:0000256" key="18">
    <source>
        <dbReference type="ARBA" id="ARBA00034131"/>
    </source>
</evidence>
<keyword evidence="15 20" id="KW-0472">Membrane</keyword>
<feature type="chain" id="PRO_5021251629" description="Hedgehog protein" evidence="21">
    <location>
        <begin position="23"/>
        <end position="415"/>
    </location>
</feature>
<keyword evidence="8 20" id="KW-0732">Signal</keyword>
<evidence type="ECO:0000256" key="7">
    <source>
        <dbReference type="ARBA" id="ARBA00022723"/>
    </source>
</evidence>
<dbReference type="FunFam" id="2.170.16.10:FF:000001">
    <property type="entry name" value="Indian hedgehog"/>
    <property type="match status" value="1"/>
</dbReference>
<evidence type="ECO:0000256" key="5">
    <source>
        <dbReference type="ARBA" id="ARBA00022670"/>
    </source>
</evidence>
<dbReference type="GO" id="GO:0005113">
    <property type="term" value="F:patched binding"/>
    <property type="evidence" value="ECO:0007669"/>
    <property type="project" value="TreeGrafter"/>
</dbReference>
<proteinExistence type="inferred from homology"/>
<dbReference type="GO" id="GO:0007224">
    <property type="term" value="P:smoothened signaling pathway"/>
    <property type="evidence" value="ECO:0007669"/>
    <property type="project" value="TreeGrafter"/>
</dbReference>
<comment type="function">
    <molecule>Protein hedgehog N-product</molecule>
    <text evidence="20">The dually lipidated hedgehog protein N-product is a morphogen which is essential for a variety of patterning events during development.</text>
</comment>
<dbReference type="CDD" id="cd00081">
    <property type="entry name" value="Hint"/>
    <property type="match status" value="1"/>
</dbReference>
<accession>A0A4W3I343</accession>
<evidence type="ECO:0000256" key="9">
    <source>
        <dbReference type="ARBA" id="ARBA00022801"/>
    </source>
</evidence>
<evidence type="ECO:0000256" key="17">
    <source>
        <dbReference type="ARBA" id="ARBA00023288"/>
    </source>
</evidence>
<evidence type="ECO:0000256" key="1">
    <source>
        <dbReference type="ARBA" id="ARBA00004586"/>
    </source>
</evidence>
<keyword evidence="16" id="KW-0564">Palmitate</keyword>
<evidence type="ECO:0000256" key="4">
    <source>
        <dbReference type="ARBA" id="ARBA00022475"/>
    </source>
</evidence>
<dbReference type="PROSITE" id="PS50817">
    <property type="entry name" value="INTEIN_N_TER"/>
    <property type="match status" value="1"/>
</dbReference>
<keyword evidence="6" id="KW-0808">Transferase</keyword>
<dbReference type="FunCoup" id="A0A4W3I343">
    <property type="interactions" value="30"/>
</dbReference>
<evidence type="ECO:0000256" key="19">
    <source>
        <dbReference type="ARBA" id="ARBA00048589"/>
    </source>
</evidence>
<dbReference type="Pfam" id="PF01079">
    <property type="entry name" value="Hint"/>
    <property type="match status" value="1"/>
</dbReference>
<dbReference type="AlphaFoldDB" id="A0A4W3I343"/>
<evidence type="ECO:0000259" key="23">
    <source>
        <dbReference type="SMART" id="SM00306"/>
    </source>
</evidence>
<evidence type="ECO:0000256" key="14">
    <source>
        <dbReference type="ARBA" id="ARBA00023034"/>
    </source>
</evidence>
<dbReference type="PRINTS" id="PR00632">
    <property type="entry name" value="SONICHHOG"/>
</dbReference>
<dbReference type="SUPFAM" id="SSF51294">
    <property type="entry name" value="Hedgehog/intein (Hint) domain"/>
    <property type="match status" value="1"/>
</dbReference>
<dbReference type="InterPro" id="IPR003587">
    <property type="entry name" value="Hint_dom_N"/>
</dbReference>
<dbReference type="InterPro" id="IPR009045">
    <property type="entry name" value="Zn_M74/Hedgehog-like"/>
</dbReference>
<keyword evidence="11 20" id="KW-0256">Endoplasmic reticulum</keyword>
<evidence type="ECO:0000256" key="15">
    <source>
        <dbReference type="ARBA" id="ARBA00023136"/>
    </source>
</evidence>
<dbReference type="Proteomes" id="UP000314986">
    <property type="component" value="Unassembled WGS sequence"/>
</dbReference>
<dbReference type="InterPro" id="IPR006141">
    <property type="entry name" value="Intein_N"/>
</dbReference>
<comment type="catalytic activity">
    <reaction evidence="19">
        <text>glycyl-L-cysteinyl-[protein] + cholesterol + H(+) = [protein]-C-terminal glycyl cholesterol ester + N-terminal L-cysteinyl-[protein]</text>
        <dbReference type="Rhea" id="RHEA:59504"/>
        <dbReference type="Rhea" id="RHEA-COMP:12707"/>
        <dbReference type="Rhea" id="RHEA-COMP:15369"/>
        <dbReference type="Rhea" id="RHEA-COMP:15374"/>
        <dbReference type="ChEBI" id="CHEBI:15378"/>
        <dbReference type="ChEBI" id="CHEBI:16113"/>
        <dbReference type="ChEBI" id="CHEBI:65250"/>
        <dbReference type="ChEBI" id="CHEBI:143135"/>
        <dbReference type="ChEBI" id="CHEBI:143140"/>
    </reaction>
    <physiologicalReaction direction="left-to-right" evidence="19">
        <dbReference type="Rhea" id="RHEA:59505"/>
    </physiologicalReaction>
</comment>
<dbReference type="GO" id="GO:0008233">
    <property type="term" value="F:peptidase activity"/>
    <property type="evidence" value="ECO:0007669"/>
    <property type="project" value="UniProtKB-UniRule"/>
</dbReference>
<dbReference type="SMART" id="SM00306">
    <property type="entry name" value="HintN"/>
    <property type="match status" value="1"/>
</dbReference>
<evidence type="ECO:0000256" key="10">
    <source>
        <dbReference type="ARBA" id="ARBA00022813"/>
    </source>
</evidence>
<comment type="function">
    <molecule>Protein hedgehog</molecule>
    <text evidence="20">The C-terminal part of the hedgehog protein precursor displays an autoproteolysis activity that results in the cleavage of the full-length protein into two parts (N-product and C-product). In addition, the C-terminal part displays a cholesterol transferase activity that results by the covalent attachment of a cholesterol moiety to the C-terminal of the newly generated N-product.</text>
</comment>
<reference evidence="25" key="2">
    <citation type="journal article" date="2007" name="PLoS Biol.">
        <title>Survey sequencing and comparative analysis of the elephant shark (Callorhinchus milii) genome.</title>
        <authorList>
            <person name="Venkatesh B."/>
            <person name="Kirkness E.F."/>
            <person name="Loh Y.H."/>
            <person name="Halpern A.L."/>
            <person name="Lee A.P."/>
            <person name="Johnson J."/>
            <person name="Dandona N."/>
            <person name="Viswanathan L.D."/>
            <person name="Tay A."/>
            <person name="Venter J.C."/>
            <person name="Strausberg R.L."/>
            <person name="Brenner S."/>
        </authorList>
    </citation>
    <scope>NUCLEOTIDE SEQUENCE [LARGE SCALE GENOMIC DNA]</scope>
</reference>
<dbReference type="PANTHER" id="PTHR11889">
    <property type="entry name" value="HEDGEHOG"/>
    <property type="match status" value="1"/>
</dbReference>
<evidence type="ECO:0000256" key="13">
    <source>
        <dbReference type="ARBA" id="ARBA00022837"/>
    </source>
</evidence>
<evidence type="ECO:0000256" key="11">
    <source>
        <dbReference type="ARBA" id="ARBA00022824"/>
    </source>
</evidence>
<keyword evidence="12" id="KW-0862">Zinc</keyword>
<dbReference type="InterPro" id="IPR001767">
    <property type="entry name" value="Hedgehog_Hint"/>
</dbReference>
<dbReference type="OMA" id="TEXNSLA"/>
<dbReference type="GO" id="GO:0030182">
    <property type="term" value="P:neuron differentiation"/>
    <property type="evidence" value="ECO:0007669"/>
    <property type="project" value="UniProtKB-ARBA"/>
</dbReference>
<evidence type="ECO:0000256" key="16">
    <source>
        <dbReference type="ARBA" id="ARBA00023139"/>
    </source>
</evidence>
<keyword evidence="25" id="KW-1185">Reference proteome</keyword>
<dbReference type="GO" id="GO:0010468">
    <property type="term" value="P:regulation of gene expression"/>
    <property type="evidence" value="ECO:0007669"/>
    <property type="project" value="TreeGrafter"/>
</dbReference>
<keyword evidence="7" id="KW-0479">Metal-binding</keyword>
<evidence type="ECO:0000256" key="8">
    <source>
        <dbReference type="ARBA" id="ARBA00022729"/>
    </source>
</evidence>
<feature type="signal peptide" evidence="21">
    <location>
        <begin position="1"/>
        <end position="22"/>
    </location>
</feature>
<evidence type="ECO:0000256" key="6">
    <source>
        <dbReference type="ARBA" id="ARBA00022679"/>
    </source>
</evidence>
<organism evidence="24 25">
    <name type="scientific">Callorhinchus milii</name>
    <name type="common">Ghost shark</name>
    <dbReference type="NCBI Taxonomy" id="7868"/>
    <lineage>
        <taxon>Eukaryota</taxon>
        <taxon>Metazoa</taxon>
        <taxon>Chordata</taxon>
        <taxon>Craniata</taxon>
        <taxon>Vertebrata</taxon>
        <taxon>Chondrichthyes</taxon>
        <taxon>Holocephali</taxon>
        <taxon>Chimaeriformes</taxon>
        <taxon>Callorhinchidae</taxon>
        <taxon>Callorhinchus</taxon>
    </lineage>
</organism>
<sequence length="415" mass="45303">MLTTRIALLGLICTSLVSSVQACGPGRGHGRRRPPRKLTPLAYKQYIPNVAEKTLGASGRYEGKITRNSERFKELTPNYNPDIIFKDEEDSGADRLMTQVQQPGLMNLSSLGHVWKGLKIVLSQAFEEIGANSLPTLRSHKLSIEVSTSQRRRKKKTQAVQTAGEAGNRWMFRISLSRLHCGSCSKNSVAAKSGGCFPGSARVSVESGGTKLVKDLIAGDRILAANDQGDLVYSDFILFLDRAQEAKKVFYVVETQDPPRRLTLTAAHLVFVLQESSQGPNGFKPTFASNVTPGQVVYVVGDSQQLQTAVVERVYLEEMSGAYAPLTAQGNLVVDQVLASCYAVIEQHKLAHWAFTPVRLSHAISSLLLSTGQAAANSTDQEDGLHWYSRALYQLGGWVLDTDSVHPLGMELNSS</sequence>
<name>A0A4W3I343_CALMI</name>
<dbReference type="InterPro" id="IPR000320">
    <property type="entry name" value="Hedgehog_signalling_dom"/>
</dbReference>
<dbReference type="GO" id="GO:0000139">
    <property type="term" value="C:Golgi membrane"/>
    <property type="evidence" value="ECO:0007669"/>
    <property type="project" value="UniProtKB-SubCell"/>
</dbReference>
<dbReference type="GO" id="GO:0016539">
    <property type="term" value="P:intein-mediated protein splicing"/>
    <property type="evidence" value="ECO:0007669"/>
    <property type="project" value="InterPro"/>
</dbReference>
<comment type="subcellular location">
    <molecule>Sonic hedgehog protein</molecule>
    <subcellularLocation>
        <location evidence="20">Endoplasmic reticulum membrane</location>
    </subcellularLocation>
    <subcellularLocation>
        <location evidence="20">Golgi apparatus membrane</location>
    </subcellularLocation>
</comment>
<dbReference type="PROSITE" id="PS51257">
    <property type="entry name" value="PROKAR_LIPOPROTEIN"/>
    <property type="match status" value="1"/>
</dbReference>
<dbReference type="GO" id="GO:0007417">
    <property type="term" value="P:central nervous system development"/>
    <property type="evidence" value="ECO:0007669"/>
    <property type="project" value="UniProtKB-ARBA"/>
</dbReference>
<dbReference type="GO" id="GO:0005886">
    <property type="term" value="C:plasma membrane"/>
    <property type="evidence" value="ECO:0007669"/>
    <property type="project" value="UniProtKB-SubCell"/>
</dbReference>